<feature type="chain" id="PRO_5027836253" evidence="3">
    <location>
        <begin position="31"/>
        <end position="290"/>
    </location>
</feature>
<accession>A0A6P8CF42</accession>
<comment type="similarity">
    <text evidence="1">Belongs to the 'GDSL' lipolytic enzyme family.</text>
</comment>
<dbReference type="InterPro" id="IPR001087">
    <property type="entry name" value="GDSL"/>
</dbReference>
<evidence type="ECO:0000256" key="2">
    <source>
        <dbReference type="ARBA" id="ARBA00023180"/>
    </source>
</evidence>
<gene>
    <name evidence="5" type="primary">LOC116196870</name>
</gene>
<evidence type="ECO:0000256" key="1">
    <source>
        <dbReference type="ARBA" id="ARBA00008668"/>
    </source>
</evidence>
<protein>
    <submittedName>
        <fullName evidence="5">GDSL esterase/lipase At5g14450-like</fullName>
    </submittedName>
</protein>
<name>A0A6P8CF42_PUNGR</name>
<dbReference type="PANTHER" id="PTHR22835:SF546">
    <property type="entry name" value="GDSL-LIKE LIPASE_ACYLHYDROLASE"/>
    <property type="match status" value="1"/>
</dbReference>
<evidence type="ECO:0000313" key="4">
    <source>
        <dbReference type="Proteomes" id="UP000515151"/>
    </source>
</evidence>
<feature type="signal peptide" evidence="3">
    <location>
        <begin position="1"/>
        <end position="30"/>
    </location>
</feature>
<dbReference type="GeneID" id="116196870"/>
<keyword evidence="2" id="KW-0325">Glycoprotein</keyword>
<dbReference type="Proteomes" id="UP000515151">
    <property type="component" value="Chromosome 2"/>
</dbReference>
<evidence type="ECO:0000313" key="5">
    <source>
        <dbReference type="RefSeq" id="XP_031382647.1"/>
    </source>
</evidence>
<keyword evidence="4" id="KW-1185">Reference proteome</keyword>
<dbReference type="Pfam" id="PF00657">
    <property type="entry name" value="Lipase_GDSL"/>
    <property type="match status" value="2"/>
</dbReference>
<dbReference type="OrthoDB" id="1600564at2759"/>
<evidence type="ECO:0000256" key="3">
    <source>
        <dbReference type="SAM" id="SignalP"/>
    </source>
</evidence>
<reference evidence="4" key="1">
    <citation type="journal article" date="2020" name="Plant Biotechnol. J.">
        <title>The pomegranate (Punica granatum L.) draft genome dissects genetic divergence between soft- and hard-seeded cultivars.</title>
        <authorList>
            <person name="Luo X."/>
            <person name="Li H."/>
            <person name="Wu Z."/>
            <person name="Yao W."/>
            <person name="Zhao P."/>
            <person name="Cao D."/>
            <person name="Yu H."/>
            <person name="Li K."/>
            <person name="Poudel K."/>
            <person name="Zhao D."/>
            <person name="Zhang F."/>
            <person name="Xia X."/>
            <person name="Chen L."/>
            <person name="Wang Q."/>
            <person name="Jing D."/>
            <person name="Cao S."/>
        </authorList>
    </citation>
    <scope>NUCLEOTIDE SEQUENCE [LARGE SCALE GENOMIC DNA]</scope>
    <source>
        <strain evidence="4">cv. Tunisia</strain>
    </source>
</reference>
<dbReference type="GO" id="GO:0016788">
    <property type="term" value="F:hydrolase activity, acting on ester bonds"/>
    <property type="evidence" value="ECO:0007669"/>
    <property type="project" value="InterPro"/>
</dbReference>
<dbReference type="RefSeq" id="XP_031382647.1">
    <property type="nucleotide sequence ID" value="XM_031526787.1"/>
</dbReference>
<dbReference type="PANTHER" id="PTHR22835">
    <property type="entry name" value="ZINC FINGER FYVE DOMAIN CONTAINING PROTEIN"/>
    <property type="match status" value="1"/>
</dbReference>
<dbReference type="InterPro" id="IPR036514">
    <property type="entry name" value="SGNH_hydro_sf"/>
</dbReference>
<proteinExistence type="inferred from homology"/>
<keyword evidence="3" id="KW-0732">Signal</keyword>
<dbReference type="Gene3D" id="3.40.50.1110">
    <property type="entry name" value="SGNH hydrolase"/>
    <property type="match status" value="2"/>
</dbReference>
<reference evidence="5" key="2">
    <citation type="submission" date="2025-08" db="UniProtKB">
        <authorList>
            <consortium name="RefSeq"/>
        </authorList>
    </citation>
    <scope>IDENTIFICATION</scope>
    <source>
        <tissue evidence="5">Leaf</tissue>
    </source>
</reference>
<dbReference type="AlphaFoldDB" id="A0A6P8CF42"/>
<sequence>MVKVEGGSVGGVLAMLPLLVIVGVLHDVAAVEATPSRCDFPAIYNFGDSNSDTGGISAAFYQMAAPDGETYFHRPAGRASDGRLIIDFIAEHLGLPHLSAYLDSLGTSYQHGANFATGGATIRRQNESWFLNGVSPFSLDIQMAQFDQFKNRSAYLYGSLRVRYRAECILRTMLSSFSVCVFFCQHLYDQGARTFWIHNTGPIGCLAITIQAVHDPMPGYLDKQGCVKDQNDMASEFNRQLKEKVGQLRRQLPEAALTYIDVYSAKYGLIGAAKEQGKETKKDFYETSIS</sequence>
<organism evidence="4 5">
    <name type="scientific">Punica granatum</name>
    <name type="common">Pomegranate</name>
    <dbReference type="NCBI Taxonomy" id="22663"/>
    <lineage>
        <taxon>Eukaryota</taxon>
        <taxon>Viridiplantae</taxon>
        <taxon>Streptophyta</taxon>
        <taxon>Embryophyta</taxon>
        <taxon>Tracheophyta</taxon>
        <taxon>Spermatophyta</taxon>
        <taxon>Magnoliopsida</taxon>
        <taxon>eudicotyledons</taxon>
        <taxon>Gunneridae</taxon>
        <taxon>Pentapetalae</taxon>
        <taxon>rosids</taxon>
        <taxon>malvids</taxon>
        <taxon>Myrtales</taxon>
        <taxon>Lythraceae</taxon>
        <taxon>Punica</taxon>
    </lineage>
</organism>